<name>A0A3Q8XLM3_9HYPH</name>
<organism evidence="7 8">
    <name type="scientific">Georhizobium profundi</name>
    <dbReference type="NCBI Taxonomy" id="2341112"/>
    <lineage>
        <taxon>Bacteria</taxon>
        <taxon>Pseudomonadati</taxon>
        <taxon>Pseudomonadota</taxon>
        <taxon>Alphaproteobacteria</taxon>
        <taxon>Hyphomicrobiales</taxon>
        <taxon>Rhizobiaceae</taxon>
        <taxon>Georhizobium</taxon>
    </lineage>
</organism>
<dbReference type="AlphaFoldDB" id="A0A3Q8XLM3"/>
<evidence type="ECO:0000259" key="5">
    <source>
        <dbReference type="Pfam" id="PF04542"/>
    </source>
</evidence>
<dbReference type="Pfam" id="PF04542">
    <property type="entry name" value="Sigma70_r2"/>
    <property type="match status" value="1"/>
</dbReference>
<dbReference type="InterPro" id="IPR013325">
    <property type="entry name" value="RNA_pol_sigma_r2"/>
</dbReference>
<sequence>MTVELNERFARLARAVAVERDKSAFAQLFDYFAPRIKSYLLRLNMQPQEAEELAQEVMIVLWHKAGLFDPAKSSLATWLFRVARNRRIDALRRDRGKDLDAEDPSLLPSAPEAPDLVMDAEQRDERVRRAMSVLPTEQLELVRLAFFIGLSHSQIAEETGLPLGTVKSRIRLAFGRLKKALEDDPRIDTDD</sequence>
<keyword evidence="2" id="KW-0805">Transcription regulation</keyword>
<dbReference type="SUPFAM" id="SSF88659">
    <property type="entry name" value="Sigma3 and sigma4 domains of RNA polymerase sigma factors"/>
    <property type="match status" value="1"/>
</dbReference>
<evidence type="ECO:0000256" key="1">
    <source>
        <dbReference type="ARBA" id="ARBA00010641"/>
    </source>
</evidence>
<reference evidence="7 8" key="1">
    <citation type="submission" date="2018-09" db="EMBL/GenBank/DDBJ databases">
        <title>Marinorhizobium profundi gen. nov., sp. nov., isolated from a deep-sea sediment sample from the New Britain Trench and proposal of Marinorhizobiaceae fam. nov. in the order Rhizobiales of the class Alphaproteobacteria.</title>
        <authorList>
            <person name="Cao J."/>
        </authorList>
    </citation>
    <scope>NUCLEOTIDE SEQUENCE [LARGE SCALE GENOMIC DNA]</scope>
    <source>
        <strain evidence="7 8">WS11</strain>
    </source>
</reference>
<dbReference type="NCBIfam" id="TIGR02937">
    <property type="entry name" value="sigma70-ECF"/>
    <property type="match status" value="1"/>
</dbReference>
<dbReference type="CDD" id="cd06171">
    <property type="entry name" value="Sigma70_r4"/>
    <property type="match status" value="1"/>
</dbReference>
<evidence type="ECO:0000256" key="4">
    <source>
        <dbReference type="ARBA" id="ARBA00023163"/>
    </source>
</evidence>
<dbReference type="SUPFAM" id="SSF88946">
    <property type="entry name" value="Sigma2 domain of RNA polymerase sigma factors"/>
    <property type="match status" value="1"/>
</dbReference>
<dbReference type="KEGG" id="abaw:D5400_03040"/>
<evidence type="ECO:0000313" key="8">
    <source>
        <dbReference type="Proteomes" id="UP000268192"/>
    </source>
</evidence>
<dbReference type="Proteomes" id="UP000268192">
    <property type="component" value="Chromosome"/>
</dbReference>
<dbReference type="PANTHER" id="PTHR43133">
    <property type="entry name" value="RNA POLYMERASE ECF-TYPE SIGMA FACTO"/>
    <property type="match status" value="1"/>
</dbReference>
<dbReference type="GO" id="GO:0016987">
    <property type="term" value="F:sigma factor activity"/>
    <property type="evidence" value="ECO:0007669"/>
    <property type="project" value="UniProtKB-KW"/>
</dbReference>
<dbReference type="GO" id="GO:0006352">
    <property type="term" value="P:DNA-templated transcription initiation"/>
    <property type="evidence" value="ECO:0007669"/>
    <property type="project" value="InterPro"/>
</dbReference>
<feature type="domain" description="RNA polymerase sigma-70 region 2" evidence="5">
    <location>
        <begin position="28"/>
        <end position="95"/>
    </location>
</feature>
<dbReference type="InterPro" id="IPR013324">
    <property type="entry name" value="RNA_pol_sigma_r3/r4-like"/>
</dbReference>
<evidence type="ECO:0000313" key="7">
    <source>
        <dbReference type="EMBL" id="AZN70388.1"/>
    </source>
</evidence>
<keyword evidence="4" id="KW-0804">Transcription</keyword>
<dbReference type="EMBL" id="CP032509">
    <property type="protein sequence ID" value="AZN70388.1"/>
    <property type="molecule type" value="Genomic_DNA"/>
</dbReference>
<dbReference type="InterPro" id="IPR014284">
    <property type="entry name" value="RNA_pol_sigma-70_dom"/>
</dbReference>
<evidence type="ECO:0000256" key="3">
    <source>
        <dbReference type="ARBA" id="ARBA00023082"/>
    </source>
</evidence>
<dbReference type="InterPro" id="IPR036388">
    <property type="entry name" value="WH-like_DNA-bd_sf"/>
</dbReference>
<dbReference type="Pfam" id="PF08281">
    <property type="entry name" value="Sigma70_r4_2"/>
    <property type="match status" value="1"/>
</dbReference>
<keyword evidence="8" id="KW-1185">Reference proteome</keyword>
<keyword evidence="3" id="KW-0731">Sigma factor</keyword>
<feature type="domain" description="RNA polymerase sigma factor 70 region 4 type 2" evidence="6">
    <location>
        <begin position="125"/>
        <end position="175"/>
    </location>
</feature>
<dbReference type="RefSeq" id="WP_126007534.1">
    <property type="nucleotide sequence ID" value="NZ_CP032509.1"/>
</dbReference>
<evidence type="ECO:0000259" key="6">
    <source>
        <dbReference type="Pfam" id="PF08281"/>
    </source>
</evidence>
<proteinExistence type="inferred from homology"/>
<dbReference type="OrthoDB" id="9784272at2"/>
<dbReference type="PANTHER" id="PTHR43133:SF62">
    <property type="entry name" value="RNA POLYMERASE SIGMA FACTOR SIGZ"/>
    <property type="match status" value="1"/>
</dbReference>
<dbReference type="Gene3D" id="1.10.10.10">
    <property type="entry name" value="Winged helix-like DNA-binding domain superfamily/Winged helix DNA-binding domain"/>
    <property type="match status" value="1"/>
</dbReference>
<protein>
    <submittedName>
        <fullName evidence="7">Sigma-70 family RNA polymerase sigma factor</fullName>
    </submittedName>
</protein>
<dbReference type="InterPro" id="IPR039425">
    <property type="entry name" value="RNA_pol_sigma-70-like"/>
</dbReference>
<dbReference type="InterPro" id="IPR013249">
    <property type="entry name" value="RNA_pol_sigma70_r4_t2"/>
</dbReference>
<evidence type="ECO:0000256" key="2">
    <source>
        <dbReference type="ARBA" id="ARBA00023015"/>
    </source>
</evidence>
<comment type="similarity">
    <text evidence="1">Belongs to the sigma-70 factor family. ECF subfamily.</text>
</comment>
<accession>A0A3Q8XLM3</accession>
<gene>
    <name evidence="7" type="ORF">D5400_03040</name>
</gene>
<dbReference type="Gene3D" id="1.10.1740.10">
    <property type="match status" value="1"/>
</dbReference>
<dbReference type="InterPro" id="IPR007627">
    <property type="entry name" value="RNA_pol_sigma70_r2"/>
</dbReference>
<dbReference type="GO" id="GO:0003677">
    <property type="term" value="F:DNA binding"/>
    <property type="evidence" value="ECO:0007669"/>
    <property type="project" value="InterPro"/>
</dbReference>